<sequence length="100" mass="11571">MQETKLSSPRYAVVYKVTWPNGKIYVGSDLTDTISYFGSPDTRLIERDFPARGDRRSITVTREILWESCDATKSEVLTMERKLIVELRANDPEIGYNRRP</sequence>
<dbReference type="RefSeq" id="WP_097031953.1">
    <property type="nucleotide sequence ID" value="NZ_OAOQ01000032.1"/>
</dbReference>
<dbReference type="OrthoDB" id="1551317at2"/>
<organism evidence="1 2">
    <name type="scientific">Cereibacter ovatus</name>
    <dbReference type="NCBI Taxonomy" id="439529"/>
    <lineage>
        <taxon>Bacteria</taxon>
        <taxon>Pseudomonadati</taxon>
        <taxon>Pseudomonadota</taxon>
        <taxon>Alphaproteobacteria</taxon>
        <taxon>Rhodobacterales</taxon>
        <taxon>Paracoccaceae</taxon>
        <taxon>Cereibacter</taxon>
    </lineage>
</organism>
<dbReference type="EMBL" id="OAOQ01000032">
    <property type="protein sequence ID" value="SNX75077.1"/>
    <property type="molecule type" value="Genomic_DNA"/>
</dbReference>
<gene>
    <name evidence="1" type="ORF">SAMN05878503_1325</name>
</gene>
<name>A0A285D5I7_9RHOB</name>
<dbReference type="AlphaFoldDB" id="A0A285D5I7"/>
<reference evidence="2" key="1">
    <citation type="submission" date="2017-08" db="EMBL/GenBank/DDBJ databases">
        <authorList>
            <person name="Varghese N."/>
            <person name="Submissions S."/>
        </authorList>
    </citation>
    <scope>NUCLEOTIDE SEQUENCE [LARGE SCALE GENOMIC DNA]</scope>
    <source>
        <strain evidence="2">JA234</strain>
    </source>
</reference>
<evidence type="ECO:0000313" key="1">
    <source>
        <dbReference type="EMBL" id="SNX75077.1"/>
    </source>
</evidence>
<accession>A0A285D5I7</accession>
<dbReference type="Proteomes" id="UP000219467">
    <property type="component" value="Unassembled WGS sequence"/>
</dbReference>
<keyword evidence="2" id="KW-1185">Reference proteome</keyword>
<evidence type="ECO:0008006" key="3">
    <source>
        <dbReference type="Google" id="ProtNLM"/>
    </source>
</evidence>
<evidence type="ECO:0000313" key="2">
    <source>
        <dbReference type="Proteomes" id="UP000219467"/>
    </source>
</evidence>
<proteinExistence type="predicted"/>
<protein>
    <recommendedName>
        <fullName evidence="3">GIY-YIG nuclease family protein</fullName>
    </recommendedName>
</protein>